<accession>A0ABU5ZDS4</accession>
<dbReference type="Proteomes" id="UP001310386">
    <property type="component" value="Unassembled WGS sequence"/>
</dbReference>
<keyword evidence="1" id="KW-0812">Transmembrane</keyword>
<dbReference type="InterPro" id="IPR025620">
    <property type="entry name" value="YlaH"/>
</dbReference>
<evidence type="ECO:0000256" key="1">
    <source>
        <dbReference type="SAM" id="Phobius"/>
    </source>
</evidence>
<evidence type="ECO:0000313" key="3">
    <source>
        <dbReference type="Proteomes" id="UP001310386"/>
    </source>
</evidence>
<sequence length="101" mass="11424">MNGTGDTSAGFTDWLAAHPWITYFLIYVFLVYIYNKVFRVRKLPLLKDLIVYLLIALGAFMLLFFQIGAGLPIVMSLMVAIALMLVVRIRQLAGTLGKKRQ</sequence>
<dbReference type="Pfam" id="PF14036">
    <property type="entry name" value="YlaH"/>
    <property type="match status" value="1"/>
</dbReference>
<reference evidence="2" key="1">
    <citation type="submission" date="2023-12" db="EMBL/GenBank/DDBJ databases">
        <title>Fervidustalea candida gen. nov., sp. nov., a novel member of the family Paenibacillaceae isolated from a geothermal area.</title>
        <authorList>
            <person name="Li W.-J."/>
            <person name="Jiao J.-Y."/>
            <person name="Chen Y."/>
        </authorList>
    </citation>
    <scope>NUCLEOTIDE SEQUENCE</scope>
    <source>
        <strain evidence="2">SYSU GA230002</strain>
    </source>
</reference>
<feature type="transmembrane region" description="Helical" evidence="1">
    <location>
        <begin position="49"/>
        <end position="67"/>
    </location>
</feature>
<organism evidence="2 3">
    <name type="scientific">Ferviditalea candida</name>
    <dbReference type="NCBI Taxonomy" id="3108399"/>
    <lineage>
        <taxon>Bacteria</taxon>
        <taxon>Bacillati</taxon>
        <taxon>Bacillota</taxon>
        <taxon>Bacilli</taxon>
        <taxon>Bacillales</taxon>
        <taxon>Paenibacillaceae</taxon>
        <taxon>Ferviditalea</taxon>
    </lineage>
</organism>
<evidence type="ECO:0000313" key="2">
    <source>
        <dbReference type="EMBL" id="MEB3100662.1"/>
    </source>
</evidence>
<name>A0ABU5ZDS4_9BACL</name>
<proteinExistence type="predicted"/>
<gene>
    <name evidence="2" type="ORF">VF724_03200</name>
</gene>
<dbReference type="EMBL" id="JAYJLD010000003">
    <property type="protein sequence ID" value="MEB3100662.1"/>
    <property type="molecule type" value="Genomic_DNA"/>
</dbReference>
<keyword evidence="1" id="KW-0472">Membrane</keyword>
<protein>
    <submittedName>
        <fullName evidence="2">YlaH-like family protein</fullName>
    </submittedName>
</protein>
<keyword evidence="3" id="KW-1185">Reference proteome</keyword>
<keyword evidence="1" id="KW-1133">Transmembrane helix</keyword>
<feature type="transmembrane region" description="Helical" evidence="1">
    <location>
        <begin position="20"/>
        <end position="37"/>
    </location>
</feature>
<dbReference type="RefSeq" id="WP_371752776.1">
    <property type="nucleotide sequence ID" value="NZ_JAYJLD010000003.1"/>
</dbReference>
<feature type="transmembrane region" description="Helical" evidence="1">
    <location>
        <begin position="73"/>
        <end position="90"/>
    </location>
</feature>
<comment type="caution">
    <text evidence="2">The sequence shown here is derived from an EMBL/GenBank/DDBJ whole genome shotgun (WGS) entry which is preliminary data.</text>
</comment>